<protein>
    <submittedName>
        <fullName evidence="3">RNA-binding protein Luc7-like 1</fullName>
    </submittedName>
</protein>
<feature type="compositionally biased region" description="Basic and acidic residues" evidence="1">
    <location>
        <begin position="947"/>
        <end position="961"/>
    </location>
</feature>
<feature type="region of interest" description="Disordered" evidence="1">
    <location>
        <begin position="947"/>
        <end position="972"/>
    </location>
</feature>
<dbReference type="Proteomes" id="UP001152797">
    <property type="component" value="Unassembled WGS sequence"/>
</dbReference>
<feature type="region of interest" description="Disordered" evidence="1">
    <location>
        <begin position="558"/>
        <end position="582"/>
    </location>
</feature>
<dbReference type="EMBL" id="CAMXCT020000435">
    <property type="protein sequence ID" value="CAL1132128.1"/>
    <property type="molecule type" value="Genomic_DNA"/>
</dbReference>
<sequence>MHRMVPSATMATCPNACRINATGNAQKMKLKPGSDVAIHEAPASIPASKASKQAGTHPTRFFLGHLLVAAPRLSRKGQPFSGPSGASVENPNHPGPSDPHSDGAAGSLVRPVLVSDAARRELRDSLKEHGLVLERRNGYVRPTKQLPGGQECFIKHLGECGDQKCGNYRLGKFAAVRPDFLKFCVDFIKRANRKPRELVYCSLGSGQLLFDWQLLETLTQKENVQLRAVHLIDTAYGGEKYRKSAVRAQRLFAGWFQEKAFEGGPCPVRSFLTAKEFEKWSTKHGEQVDVLLDCDAVSARKAIDVEHFRSSVLRKGALVLSNPAKRICIQKCQKKVLTELVKQVYKDGTWHFRHDPPGGSTERRERRRSRARAERVDFRKDEVDRAMTQKQLGTGQKGARMNGRLTTSETFDAWDNGAGVSDTASSGMELSLELAADNGTCVDLLSLPPEDESGSNRCYGGDCSCQIAVEEVIWLVLKPLEDGSAGIERRARALTPTLGQWIDHGFAFLEGREPLNASGFQGLVAPPGPQRPCATAALFDRFRAGHAVVVHDPSPAVGGDGIHRVPPPPRLGQVRATSREWATPQDLTARISDSPSASVVLEVLQSQHGNPDLDLICIAAAWLTIAKLQRTVTPALVADPYWQLFVESTRRLLRLTLIQDPTNSPRACSNLFWAAASLKQNGLLWPCVSELEEDFAEGVVATAYFMNRQHVANAVWSCGRLELSSSALEKVMNPLMSRLPDVAEELKPQDFGNLLWAAGKLGKASPQLLEAMPLLAEVMPDQIDTFGPQDVSSILKSISMLPADASAELLGLVPRLVSQAREVLPHTTSRQMALACWGLAVCGHSDLEFMNSIEKIVVANSDRWQPKSIELDLPQILSAFARLKVKGCADIQRVAATKLQPILNKMNAWGLCALAWSCRQLASSDRQFLDFFCKRVQDAVDARRLSPEEVEHSRLGPEKWSQRPRGANRSRR</sequence>
<comment type="caution">
    <text evidence="2">The sequence shown here is derived from an EMBL/GenBank/DDBJ whole genome shotgun (WGS) entry which is preliminary data.</text>
</comment>
<dbReference type="EMBL" id="CAMXCT010000435">
    <property type="protein sequence ID" value="CAI3978753.1"/>
    <property type="molecule type" value="Genomic_DNA"/>
</dbReference>
<keyword evidence="4" id="KW-1185">Reference proteome</keyword>
<evidence type="ECO:0000313" key="2">
    <source>
        <dbReference type="EMBL" id="CAI3978753.1"/>
    </source>
</evidence>
<gene>
    <name evidence="2" type="ORF">C1SCF055_LOCUS6757</name>
</gene>
<name>A0A9P1FJT9_9DINO</name>
<reference evidence="3 4" key="2">
    <citation type="submission" date="2024-05" db="EMBL/GenBank/DDBJ databases">
        <authorList>
            <person name="Chen Y."/>
            <person name="Shah S."/>
            <person name="Dougan E. K."/>
            <person name="Thang M."/>
            <person name="Chan C."/>
        </authorList>
    </citation>
    <scope>NUCLEOTIDE SEQUENCE [LARGE SCALE GENOMIC DNA]</scope>
</reference>
<proteinExistence type="predicted"/>
<evidence type="ECO:0000313" key="4">
    <source>
        <dbReference type="Proteomes" id="UP001152797"/>
    </source>
</evidence>
<dbReference type="OrthoDB" id="153872at2759"/>
<feature type="region of interest" description="Disordered" evidence="1">
    <location>
        <begin position="351"/>
        <end position="375"/>
    </location>
</feature>
<dbReference type="AlphaFoldDB" id="A0A9P1FJT9"/>
<organism evidence="2">
    <name type="scientific">Cladocopium goreaui</name>
    <dbReference type="NCBI Taxonomy" id="2562237"/>
    <lineage>
        <taxon>Eukaryota</taxon>
        <taxon>Sar</taxon>
        <taxon>Alveolata</taxon>
        <taxon>Dinophyceae</taxon>
        <taxon>Suessiales</taxon>
        <taxon>Symbiodiniaceae</taxon>
        <taxon>Cladocopium</taxon>
    </lineage>
</organism>
<feature type="region of interest" description="Disordered" evidence="1">
    <location>
        <begin position="75"/>
        <end position="106"/>
    </location>
</feature>
<evidence type="ECO:0000313" key="3">
    <source>
        <dbReference type="EMBL" id="CAL4766065.1"/>
    </source>
</evidence>
<accession>A0A9P1FJT9</accession>
<reference evidence="2" key="1">
    <citation type="submission" date="2022-10" db="EMBL/GenBank/DDBJ databases">
        <authorList>
            <person name="Chen Y."/>
            <person name="Dougan E. K."/>
            <person name="Chan C."/>
            <person name="Rhodes N."/>
            <person name="Thang M."/>
        </authorList>
    </citation>
    <scope>NUCLEOTIDE SEQUENCE</scope>
</reference>
<dbReference type="EMBL" id="CAMXCT030000435">
    <property type="protein sequence ID" value="CAL4766065.1"/>
    <property type="molecule type" value="Genomic_DNA"/>
</dbReference>
<evidence type="ECO:0000256" key="1">
    <source>
        <dbReference type="SAM" id="MobiDB-lite"/>
    </source>
</evidence>
<feature type="compositionally biased region" description="Basic and acidic residues" evidence="1">
    <location>
        <begin position="351"/>
        <end position="364"/>
    </location>
</feature>